<feature type="transmembrane region" description="Helical" evidence="2">
    <location>
        <begin position="79"/>
        <end position="102"/>
    </location>
</feature>
<name>A0A166BFR7_EXIGL</name>
<feature type="transmembrane region" description="Helical" evidence="2">
    <location>
        <begin position="160"/>
        <end position="183"/>
    </location>
</feature>
<feature type="transmembrane region" description="Helical" evidence="2">
    <location>
        <begin position="203"/>
        <end position="225"/>
    </location>
</feature>
<reference evidence="3 4" key="1">
    <citation type="journal article" date="2016" name="Mol. Biol. Evol.">
        <title>Comparative Genomics of Early-Diverging Mushroom-Forming Fungi Provides Insights into the Origins of Lignocellulose Decay Capabilities.</title>
        <authorList>
            <person name="Nagy L.G."/>
            <person name="Riley R."/>
            <person name="Tritt A."/>
            <person name="Adam C."/>
            <person name="Daum C."/>
            <person name="Floudas D."/>
            <person name="Sun H."/>
            <person name="Yadav J.S."/>
            <person name="Pangilinan J."/>
            <person name="Larsson K.H."/>
            <person name="Matsuura K."/>
            <person name="Barry K."/>
            <person name="Labutti K."/>
            <person name="Kuo R."/>
            <person name="Ohm R.A."/>
            <person name="Bhattacharya S.S."/>
            <person name="Shirouzu T."/>
            <person name="Yoshinaga Y."/>
            <person name="Martin F.M."/>
            <person name="Grigoriev I.V."/>
            <person name="Hibbett D.S."/>
        </authorList>
    </citation>
    <scope>NUCLEOTIDE SEQUENCE [LARGE SCALE GENOMIC DNA]</scope>
    <source>
        <strain evidence="3 4">HHB12029</strain>
    </source>
</reference>
<feature type="compositionally biased region" description="Low complexity" evidence="1">
    <location>
        <begin position="282"/>
        <end position="301"/>
    </location>
</feature>
<dbReference type="EMBL" id="KV425899">
    <property type="protein sequence ID" value="KZW00670.1"/>
    <property type="molecule type" value="Genomic_DNA"/>
</dbReference>
<keyword evidence="2" id="KW-0812">Transmembrane</keyword>
<gene>
    <name evidence="3" type="ORF">EXIGLDRAFT_720899</name>
</gene>
<evidence type="ECO:0000256" key="2">
    <source>
        <dbReference type="SAM" id="Phobius"/>
    </source>
</evidence>
<keyword evidence="4" id="KW-1185">Reference proteome</keyword>
<protein>
    <recommendedName>
        <fullName evidence="5">G-protein coupled receptors family 1 profile domain-containing protein</fullName>
    </recommendedName>
</protein>
<feature type="region of interest" description="Disordered" evidence="1">
    <location>
        <begin position="375"/>
        <end position="429"/>
    </location>
</feature>
<dbReference type="STRING" id="1314781.A0A166BFR7"/>
<dbReference type="PROSITE" id="PS51257">
    <property type="entry name" value="PROKAR_LIPOPROTEIN"/>
    <property type="match status" value="1"/>
</dbReference>
<feature type="transmembrane region" description="Helical" evidence="2">
    <location>
        <begin position="6"/>
        <end position="27"/>
    </location>
</feature>
<feature type="compositionally biased region" description="Polar residues" evidence="1">
    <location>
        <begin position="390"/>
        <end position="411"/>
    </location>
</feature>
<proteinExistence type="predicted"/>
<evidence type="ECO:0000313" key="3">
    <source>
        <dbReference type="EMBL" id="KZW00670.1"/>
    </source>
</evidence>
<dbReference type="Proteomes" id="UP000077266">
    <property type="component" value="Unassembled WGS sequence"/>
</dbReference>
<accession>A0A166BFR7</accession>
<keyword evidence="2" id="KW-1133">Transmembrane helix</keyword>
<feature type="compositionally biased region" description="Polar residues" evidence="1">
    <location>
        <begin position="420"/>
        <end position="429"/>
    </location>
</feature>
<dbReference type="AlphaFoldDB" id="A0A166BFR7"/>
<evidence type="ECO:0000313" key="4">
    <source>
        <dbReference type="Proteomes" id="UP000077266"/>
    </source>
</evidence>
<dbReference type="OrthoDB" id="3232296at2759"/>
<sequence>MGDWRLWWYYGIQLAGGACLVLMLATVFSPWNRVRCNPVLTSFCVTWLLTTPILCFLLFTRSATGDPPSQGVCLASAALVMSQTNLVATAGLALVAHVYTLLSASLRHRFTSPWFLNIALLVAAPYAVFTLTVFIVLGLGLAHPDKVHRVVFYCVVDIDALTITIGVYDAICLVATIFFEILIVIGMRREHPSSFSHRIEPQLVWRVALFGVYALIALGLSIFSAVDWTSVVPDMVLCTFALAMFVTFGSQKAILSQWQSNLTYPCRRVKEASGSKLVHLPSGSGSSFSGKKAKGMGSSDSPAPTRVPAPRVHFKTRGGVPAAVPEDDIVDINGSHELMEIGGDPDRKNLDPFTITTIDEVDSFDAPVERKYSSRVPRFMNPPPRRQHHLSTTLHEASTNGGTTFEQNDTRISFAPPGSTIHSTPSYMQ</sequence>
<feature type="transmembrane region" description="Helical" evidence="2">
    <location>
        <begin position="114"/>
        <end position="140"/>
    </location>
</feature>
<dbReference type="InParanoid" id="A0A166BFR7"/>
<feature type="transmembrane region" description="Helical" evidence="2">
    <location>
        <begin position="39"/>
        <end position="59"/>
    </location>
</feature>
<feature type="transmembrane region" description="Helical" evidence="2">
    <location>
        <begin position="231"/>
        <end position="249"/>
    </location>
</feature>
<organism evidence="3 4">
    <name type="scientific">Exidia glandulosa HHB12029</name>
    <dbReference type="NCBI Taxonomy" id="1314781"/>
    <lineage>
        <taxon>Eukaryota</taxon>
        <taxon>Fungi</taxon>
        <taxon>Dikarya</taxon>
        <taxon>Basidiomycota</taxon>
        <taxon>Agaricomycotina</taxon>
        <taxon>Agaricomycetes</taxon>
        <taxon>Auriculariales</taxon>
        <taxon>Exidiaceae</taxon>
        <taxon>Exidia</taxon>
    </lineage>
</organism>
<feature type="region of interest" description="Disordered" evidence="1">
    <location>
        <begin position="277"/>
        <end position="308"/>
    </location>
</feature>
<evidence type="ECO:0000256" key="1">
    <source>
        <dbReference type="SAM" id="MobiDB-lite"/>
    </source>
</evidence>
<evidence type="ECO:0008006" key="5">
    <source>
        <dbReference type="Google" id="ProtNLM"/>
    </source>
</evidence>
<keyword evidence="2" id="KW-0472">Membrane</keyword>